<evidence type="ECO:0000313" key="6">
    <source>
        <dbReference type="Proteomes" id="UP000242547"/>
    </source>
</evidence>
<sequence length="163" mass="18864">MVEIRILNTNDLDDYTSLLSSNSHTYSWDKLYLEHVTHDCLNYILSPETDYWNIFGTFEDDELVACVTLRQLKHVGSQHKAMIENLFLKDKKDEDSVRDLICEVIKFAKSRGVEKLMTSVTSNNISGKIFFSSLGFETMGLETKSTKIGDEYFDVHWLQHDIV</sequence>
<reference evidence="2" key="2">
    <citation type="submission" date="2018-03" db="EMBL/GenBank/DDBJ databases">
        <authorList>
            <person name="Keele B.F."/>
        </authorList>
    </citation>
    <scope>NUCLEOTIDE SEQUENCE</scope>
    <source>
        <strain evidence="3">SNUC 4143</strain>
        <strain evidence="2">SNUC 761</strain>
    </source>
</reference>
<feature type="domain" description="N-acetyltransferase" evidence="1">
    <location>
        <begin position="2"/>
        <end position="159"/>
    </location>
</feature>
<dbReference type="Proteomes" id="UP000242547">
    <property type="component" value="Unassembled WGS sequence"/>
</dbReference>
<accession>A0A2K4DK12</accession>
<dbReference type="OrthoDB" id="2399937at2"/>
<evidence type="ECO:0000313" key="2">
    <source>
        <dbReference type="EMBL" id="PTE72223.1"/>
    </source>
</evidence>
<gene>
    <name evidence="2" type="ORF">BUY44_08435</name>
    <name evidence="4" type="ORF">BUY47_11540</name>
    <name evidence="3" type="ORF">BUY48_10560</name>
</gene>
<dbReference type="PROSITE" id="PS51186">
    <property type="entry name" value="GNAT"/>
    <property type="match status" value="1"/>
</dbReference>
<dbReference type="Pfam" id="PF13420">
    <property type="entry name" value="Acetyltransf_4"/>
    <property type="match status" value="1"/>
</dbReference>
<proteinExistence type="predicted"/>
<dbReference type="EMBL" id="PYZI01000022">
    <property type="protein sequence ID" value="PTF12380.1"/>
    <property type="molecule type" value="Genomic_DNA"/>
</dbReference>
<dbReference type="Proteomes" id="UP000243350">
    <property type="component" value="Unassembled WGS sequence"/>
</dbReference>
<dbReference type="GO" id="GO:0016747">
    <property type="term" value="F:acyltransferase activity, transferring groups other than amino-acyl groups"/>
    <property type="evidence" value="ECO:0007669"/>
    <property type="project" value="InterPro"/>
</dbReference>
<keyword evidence="2" id="KW-0808">Transferase</keyword>
<dbReference type="EMBL" id="PYZL01000058">
    <property type="protein sequence ID" value="PTE72223.1"/>
    <property type="molecule type" value="Genomic_DNA"/>
</dbReference>
<dbReference type="AlphaFoldDB" id="A0A2K4DK12"/>
<keyword evidence="5" id="KW-1185">Reference proteome</keyword>
<dbReference type="Proteomes" id="UP000242088">
    <property type="component" value="Unassembled WGS sequence"/>
</dbReference>
<protein>
    <submittedName>
        <fullName evidence="2">GNAT family N-acetyltransferase</fullName>
    </submittedName>
</protein>
<organism evidence="2 6">
    <name type="scientific">Staphylococcus devriesei</name>
    <dbReference type="NCBI Taxonomy" id="586733"/>
    <lineage>
        <taxon>Bacteria</taxon>
        <taxon>Bacillati</taxon>
        <taxon>Bacillota</taxon>
        <taxon>Bacilli</taxon>
        <taxon>Bacillales</taxon>
        <taxon>Staphylococcaceae</taxon>
        <taxon>Staphylococcus</taxon>
    </lineage>
</organism>
<reference evidence="4" key="3">
    <citation type="submission" date="2018-03" db="EMBL/GenBank/DDBJ databases">
        <authorList>
            <person name="Naushad S."/>
        </authorList>
    </citation>
    <scope>NUCLEOTIDE SEQUENCE</scope>
    <source>
        <strain evidence="4">SNUC 1409</strain>
    </source>
</reference>
<dbReference type="InterPro" id="IPR000182">
    <property type="entry name" value="GNAT_dom"/>
</dbReference>
<evidence type="ECO:0000313" key="3">
    <source>
        <dbReference type="EMBL" id="PTF11407.1"/>
    </source>
</evidence>
<dbReference type="InterPro" id="IPR016181">
    <property type="entry name" value="Acyl_CoA_acyltransferase"/>
</dbReference>
<evidence type="ECO:0000313" key="4">
    <source>
        <dbReference type="EMBL" id="PTF12380.1"/>
    </source>
</evidence>
<dbReference type="SUPFAM" id="SSF55729">
    <property type="entry name" value="Acyl-CoA N-acyltransferases (Nat)"/>
    <property type="match status" value="1"/>
</dbReference>
<evidence type="ECO:0000313" key="5">
    <source>
        <dbReference type="Proteomes" id="UP000242088"/>
    </source>
</evidence>
<dbReference type="GeneID" id="48888596"/>
<name>A0A2K4DK12_9STAP</name>
<comment type="caution">
    <text evidence="2">The sequence shown here is derived from an EMBL/GenBank/DDBJ whole genome shotgun (WGS) entry which is preliminary data.</text>
</comment>
<dbReference type="RefSeq" id="WP_103167041.1">
    <property type="nucleotide sequence ID" value="NZ_CP130489.1"/>
</dbReference>
<reference evidence="5 6" key="1">
    <citation type="journal article" date="2016" name="Front. Microbiol.">
        <title>Comprehensive Phylogenetic Analysis of Bovine Non-aureus Staphylococci Species Based on Whole-Genome Sequencing.</title>
        <authorList>
            <person name="Naushad S."/>
            <person name="Barkema H.W."/>
            <person name="Luby C."/>
            <person name="Condas L.A."/>
            <person name="Nobrega D.B."/>
            <person name="Carson D.A."/>
            <person name="De Buck J."/>
        </authorList>
    </citation>
    <scope>NUCLEOTIDE SEQUENCE [LARGE SCALE GENOMIC DNA]</scope>
    <source>
        <strain evidence="4 5">SNUC 1409</strain>
        <strain evidence="3 7">SNUC 4143</strain>
        <strain evidence="2 6">SNUC 761</strain>
    </source>
</reference>
<dbReference type="Gene3D" id="3.40.630.30">
    <property type="match status" value="1"/>
</dbReference>
<evidence type="ECO:0000259" key="1">
    <source>
        <dbReference type="PROSITE" id="PS51186"/>
    </source>
</evidence>
<dbReference type="EMBL" id="PYZH01000096">
    <property type="protein sequence ID" value="PTF11407.1"/>
    <property type="molecule type" value="Genomic_DNA"/>
</dbReference>
<evidence type="ECO:0000313" key="7">
    <source>
        <dbReference type="Proteomes" id="UP000243350"/>
    </source>
</evidence>